<evidence type="ECO:0000256" key="4">
    <source>
        <dbReference type="SAM" id="Phobius"/>
    </source>
</evidence>
<keyword evidence="4" id="KW-1133">Transmembrane helix</keyword>
<dbReference type="GO" id="GO:0016020">
    <property type="term" value="C:membrane"/>
    <property type="evidence" value="ECO:0007669"/>
    <property type="project" value="InterPro"/>
</dbReference>
<evidence type="ECO:0000313" key="7">
    <source>
        <dbReference type="EMBL" id="TDW01666.1"/>
    </source>
</evidence>
<dbReference type="Pfam" id="PF00015">
    <property type="entry name" value="MCPsignal"/>
    <property type="match status" value="1"/>
</dbReference>
<comment type="caution">
    <text evidence="7">The sequence shown here is derived from an EMBL/GenBank/DDBJ whole genome shotgun (WGS) entry which is preliminary data.</text>
</comment>
<dbReference type="SUPFAM" id="SSF103190">
    <property type="entry name" value="Sensory domain-like"/>
    <property type="match status" value="1"/>
</dbReference>
<dbReference type="SUPFAM" id="SSF58104">
    <property type="entry name" value="Methyl-accepting chemotaxis protein (MCP) signaling domain"/>
    <property type="match status" value="1"/>
</dbReference>
<evidence type="ECO:0000256" key="1">
    <source>
        <dbReference type="ARBA" id="ARBA00023224"/>
    </source>
</evidence>
<evidence type="ECO:0000256" key="3">
    <source>
        <dbReference type="PROSITE-ProRule" id="PRU00284"/>
    </source>
</evidence>
<gene>
    <name evidence="7" type="ORF">C8C77_11929</name>
</gene>
<dbReference type="PROSITE" id="PS50111">
    <property type="entry name" value="CHEMOTAXIS_TRANSDUC_2"/>
    <property type="match status" value="1"/>
</dbReference>
<dbReference type="EMBL" id="SODA01000019">
    <property type="protein sequence ID" value="TDW01666.1"/>
    <property type="molecule type" value="Genomic_DNA"/>
</dbReference>
<dbReference type="PANTHER" id="PTHR32089:SF112">
    <property type="entry name" value="LYSOZYME-LIKE PROTEIN-RELATED"/>
    <property type="match status" value="1"/>
</dbReference>
<evidence type="ECO:0000259" key="5">
    <source>
        <dbReference type="PROSITE" id="PS50111"/>
    </source>
</evidence>
<keyword evidence="4" id="KW-0812">Transmembrane</keyword>
<dbReference type="Gene3D" id="3.30.450.20">
    <property type="entry name" value="PAS domain"/>
    <property type="match status" value="1"/>
</dbReference>
<dbReference type="CDD" id="cd11386">
    <property type="entry name" value="MCP_signal"/>
    <property type="match status" value="1"/>
</dbReference>
<proteinExistence type="inferred from homology"/>
<dbReference type="GO" id="GO:0007165">
    <property type="term" value="P:signal transduction"/>
    <property type="evidence" value="ECO:0007669"/>
    <property type="project" value="UniProtKB-KW"/>
</dbReference>
<dbReference type="PANTHER" id="PTHR32089">
    <property type="entry name" value="METHYL-ACCEPTING CHEMOTAXIS PROTEIN MCPB"/>
    <property type="match status" value="1"/>
</dbReference>
<dbReference type="AlphaFoldDB" id="A0A4R7YZF7"/>
<dbReference type="SMART" id="SM00283">
    <property type="entry name" value="MA"/>
    <property type="match status" value="1"/>
</dbReference>
<accession>A0A4R7YZF7</accession>
<organism evidence="7 8">
    <name type="scientific">Halanaerobium saccharolyticum</name>
    <dbReference type="NCBI Taxonomy" id="43595"/>
    <lineage>
        <taxon>Bacteria</taxon>
        <taxon>Bacillati</taxon>
        <taxon>Bacillota</taxon>
        <taxon>Clostridia</taxon>
        <taxon>Halanaerobiales</taxon>
        <taxon>Halanaerobiaceae</taxon>
        <taxon>Halanaerobium</taxon>
    </lineage>
</organism>
<dbReference type="PROSITE" id="PS50885">
    <property type="entry name" value="HAMP"/>
    <property type="match status" value="1"/>
</dbReference>
<protein>
    <submittedName>
        <fullName evidence="7">Methyl-accepting chemotaxis protein</fullName>
    </submittedName>
</protein>
<dbReference type="Gene3D" id="1.10.8.500">
    <property type="entry name" value="HAMP domain in histidine kinase"/>
    <property type="match status" value="1"/>
</dbReference>
<dbReference type="RefSeq" id="WP_111572751.1">
    <property type="nucleotide sequence ID" value="NZ_QLME01000018.1"/>
</dbReference>
<dbReference type="Gene3D" id="1.10.287.950">
    <property type="entry name" value="Methyl-accepting chemotaxis protein"/>
    <property type="match status" value="1"/>
</dbReference>
<dbReference type="Pfam" id="PF00672">
    <property type="entry name" value="HAMP"/>
    <property type="match status" value="1"/>
</dbReference>
<evidence type="ECO:0000256" key="2">
    <source>
        <dbReference type="ARBA" id="ARBA00029447"/>
    </source>
</evidence>
<dbReference type="Proteomes" id="UP000294697">
    <property type="component" value="Unassembled WGS sequence"/>
</dbReference>
<name>A0A4R7YZF7_9FIRM</name>
<feature type="domain" description="HAMP" evidence="6">
    <location>
        <begin position="318"/>
        <end position="373"/>
    </location>
</feature>
<dbReference type="InterPro" id="IPR057640">
    <property type="entry name" value="Cache_WalK"/>
</dbReference>
<keyword evidence="1 3" id="KW-0807">Transducer</keyword>
<dbReference type="InterPro" id="IPR003660">
    <property type="entry name" value="HAMP_dom"/>
</dbReference>
<dbReference type="OrthoDB" id="1062at2"/>
<dbReference type="SMART" id="SM00304">
    <property type="entry name" value="HAMP"/>
    <property type="match status" value="1"/>
</dbReference>
<dbReference type="InterPro" id="IPR004089">
    <property type="entry name" value="MCPsignal_dom"/>
</dbReference>
<feature type="domain" description="Methyl-accepting transducer" evidence="5">
    <location>
        <begin position="392"/>
        <end position="649"/>
    </location>
</feature>
<sequence>MFNKIFSSLKFKLLVVPIILILIGINVIAFFASDITKNNLLQNQKEDGIRLAQQAELQLSDNLNSLNKIETMLGEKLITAARIVLSRREDLNNNLLKDIMNQTGVNEIYWYNSQGEIIYSTVDSYLGWKPEADHPVHDFIGSENKSLIEDIRKDSESDNYNKYAYLKADNESFIQVGIRANEVKALTERFSYQTIMNKIAASEDIVEASFIEENLNIKASNNSQLIGKKITDENIKRIINSDQVYSTEEIYTDENESSQRIYSVFLPFKQQGESEGIINLKFSMEKIYTTITNTRNLILIIGAFLFLLIAGVLYFSSNSIVKALNRTVESCQKVSNGNLKDQIPEKLRNRKDEIGKLTTAFSVMQNNLKIIISQAADISANLSASSEELAASGQEVAVAADEVGNAVQNVASGAEEQSAQIEETSSSIDLLSKKIIEINKMSGQMDNQAESVIENIEQGDKNINKSIQNIKNVKDNSKRVADNVYNLGELSKEIGEIISLINDIATQTNLLALNAAIEAARAGEAGRGFSVVADEIRNLAEESENATDKIASLIKEIQNGVDSAVKKMNDTEIVVDSSVKSIEETGLSFKEVDQASINLKDFISKIKRNIEEIEESSNYIETAVGEISLVSQESAENAEKVAASTEEQNRSTKEIVASADELAKMAEKLSEIVSQFEL</sequence>
<evidence type="ECO:0000313" key="8">
    <source>
        <dbReference type="Proteomes" id="UP000294697"/>
    </source>
</evidence>
<dbReference type="InterPro" id="IPR029151">
    <property type="entry name" value="Sensor-like_sf"/>
</dbReference>
<keyword evidence="4" id="KW-0472">Membrane</keyword>
<dbReference type="CDD" id="cd06225">
    <property type="entry name" value="HAMP"/>
    <property type="match status" value="1"/>
</dbReference>
<feature type="transmembrane region" description="Helical" evidence="4">
    <location>
        <begin position="12"/>
        <end position="32"/>
    </location>
</feature>
<evidence type="ECO:0000259" key="6">
    <source>
        <dbReference type="PROSITE" id="PS50885"/>
    </source>
</evidence>
<reference evidence="7 8" key="1">
    <citation type="submission" date="2019-03" db="EMBL/GenBank/DDBJ databases">
        <title>Subsurface microbial communities from deep shales in Ohio and West Virginia, USA.</title>
        <authorList>
            <person name="Wrighton K."/>
        </authorList>
    </citation>
    <scope>NUCLEOTIDE SEQUENCE [LARGE SCALE GENOMIC DNA]</scope>
    <source>
        <strain evidence="7 8">MSL9.2</strain>
    </source>
</reference>
<comment type="similarity">
    <text evidence="2">Belongs to the methyl-accepting chemotaxis (MCP) protein family.</text>
</comment>
<feature type="transmembrane region" description="Helical" evidence="4">
    <location>
        <begin position="297"/>
        <end position="316"/>
    </location>
</feature>
<dbReference type="Pfam" id="PF23846">
    <property type="entry name" value="Cache_WalK"/>
    <property type="match status" value="1"/>
</dbReference>